<dbReference type="CDD" id="cd12152">
    <property type="entry name" value="F1-ATPase_delta"/>
    <property type="match status" value="1"/>
</dbReference>
<evidence type="ECO:0000256" key="13">
    <source>
        <dbReference type="HAMAP-Rule" id="MF_00530"/>
    </source>
</evidence>
<comment type="subunit">
    <text evidence="4 13 14">F-type ATPases have 2 components, CF(1) - the catalytic core - and CF(0) - the membrane proton channel. CF(1) has five subunits: alpha(3), beta(3), gamma(1), delta(1), epsilon(1). CF(0) has three main subunits: a, b and c.</text>
</comment>
<dbReference type="HAMAP" id="MF_00530">
    <property type="entry name" value="ATP_synth_epsil_bac"/>
    <property type="match status" value="1"/>
</dbReference>
<evidence type="ECO:0000313" key="16">
    <source>
        <dbReference type="EMBL" id="AOU97549.1"/>
    </source>
</evidence>
<dbReference type="InterPro" id="IPR036771">
    <property type="entry name" value="ATPsynth_dsu/esu_N"/>
</dbReference>
<keyword evidence="13" id="KW-1003">Cell membrane</keyword>
<dbReference type="Gene3D" id="2.60.15.10">
    <property type="entry name" value="F0F1 ATP synthase delta/epsilon subunit, N-terminal"/>
    <property type="match status" value="1"/>
</dbReference>
<dbReference type="GO" id="GO:0046933">
    <property type="term" value="F:proton-transporting ATP synthase activity, rotational mechanism"/>
    <property type="evidence" value="ECO:0007669"/>
    <property type="project" value="UniProtKB-UniRule"/>
</dbReference>
<evidence type="ECO:0000256" key="6">
    <source>
        <dbReference type="ARBA" id="ARBA00022448"/>
    </source>
</evidence>
<evidence type="ECO:0000259" key="15">
    <source>
        <dbReference type="Pfam" id="PF02823"/>
    </source>
</evidence>
<dbReference type="SUPFAM" id="SSF51344">
    <property type="entry name" value="Epsilon subunit of F1F0-ATP synthase N-terminal domain"/>
    <property type="match status" value="1"/>
</dbReference>
<keyword evidence="6 13" id="KW-0813">Transport</keyword>
<keyword evidence="10 13" id="KW-0066">ATP synthesis</keyword>
<comment type="similarity">
    <text evidence="3 13 14">Belongs to the ATPase epsilon chain family.</text>
</comment>
<evidence type="ECO:0000256" key="11">
    <source>
        <dbReference type="ARBA" id="ARBA00030215"/>
    </source>
</evidence>
<evidence type="ECO:0000256" key="5">
    <source>
        <dbReference type="ARBA" id="ARBA00014480"/>
    </source>
</evidence>
<evidence type="ECO:0000256" key="8">
    <source>
        <dbReference type="ARBA" id="ARBA00023136"/>
    </source>
</evidence>
<keyword evidence="8 13" id="KW-0472">Membrane</keyword>
<evidence type="ECO:0000256" key="7">
    <source>
        <dbReference type="ARBA" id="ARBA00023065"/>
    </source>
</evidence>
<proteinExistence type="inferred from homology"/>
<evidence type="ECO:0000256" key="14">
    <source>
        <dbReference type="RuleBase" id="RU003656"/>
    </source>
</evidence>
<dbReference type="Pfam" id="PF02823">
    <property type="entry name" value="ATP-synt_DE_N"/>
    <property type="match status" value="1"/>
</dbReference>
<organism evidence="16 17">
    <name type="scientific">Acidihalobacter yilgarnensis</name>
    <dbReference type="NCBI Taxonomy" id="2819280"/>
    <lineage>
        <taxon>Bacteria</taxon>
        <taxon>Pseudomonadati</taxon>
        <taxon>Pseudomonadota</taxon>
        <taxon>Gammaproteobacteria</taxon>
        <taxon>Chromatiales</taxon>
        <taxon>Ectothiorhodospiraceae</taxon>
        <taxon>Acidihalobacter</taxon>
    </lineage>
</organism>
<keyword evidence="7 13" id="KW-0406">Ion transport</keyword>
<sequence length="144" mass="16000">MNENTRKHITLSIVTAQDSLFLGTVERVVLPAEGGEMCVLPGHTPVLARLMPGEARYLTDGAWQYLYLEGGYLEVQPTQVTVLADTALRGKDIDARAAEEAVKHARSLDERARLPYDKQLAHAELIRALALLQVARDARRLGRR</sequence>
<dbReference type="GO" id="GO:0045259">
    <property type="term" value="C:proton-transporting ATP synthase complex"/>
    <property type="evidence" value="ECO:0007669"/>
    <property type="project" value="UniProtKB-KW"/>
</dbReference>
<keyword evidence="9 13" id="KW-0139">CF(1)</keyword>
<comment type="function">
    <text evidence="1 13">Produces ATP from ADP in the presence of a proton gradient across the membrane.</text>
</comment>
<dbReference type="InterPro" id="IPR001469">
    <property type="entry name" value="ATP_synth_F1_dsu/esu"/>
</dbReference>
<evidence type="ECO:0000256" key="12">
    <source>
        <dbReference type="ARBA" id="ARBA00031795"/>
    </source>
</evidence>
<evidence type="ECO:0000256" key="9">
    <source>
        <dbReference type="ARBA" id="ARBA00023196"/>
    </source>
</evidence>
<dbReference type="AlphaFoldDB" id="A0A1D8IM62"/>
<name>A0A1D8IM62_9GAMM</name>
<accession>A0A1D8IM62</accession>
<dbReference type="PANTHER" id="PTHR13822:SF10">
    <property type="entry name" value="ATP SYNTHASE EPSILON CHAIN, CHLOROPLASTIC"/>
    <property type="match status" value="1"/>
</dbReference>
<evidence type="ECO:0000256" key="2">
    <source>
        <dbReference type="ARBA" id="ARBA00004184"/>
    </source>
</evidence>
<dbReference type="PANTHER" id="PTHR13822">
    <property type="entry name" value="ATP SYNTHASE DELTA/EPSILON CHAIN"/>
    <property type="match status" value="1"/>
</dbReference>
<feature type="domain" description="ATP synthase F1 complex delta/epsilon subunit N-terminal" evidence="15">
    <location>
        <begin position="10"/>
        <end position="87"/>
    </location>
</feature>
<keyword evidence="13" id="KW-0375">Hydrogen ion transport</keyword>
<dbReference type="GO" id="GO:0005524">
    <property type="term" value="F:ATP binding"/>
    <property type="evidence" value="ECO:0007669"/>
    <property type="project" value="UniProtKB-UniRule"/>
</dbReference>
<dbReference type="InterPro" id="IPR020546">
    <property type="entry name" value="ATP_synth_F1_dsu/esu_N"/>
</dbReference>
<dbReference type="EMBL" id="CP017415">
    <property type="protein sequence ID" value="AOU97549.1"/>
    <property type="molecule type" value="Genomic_DNA"/>
</dbReference>
<evidence type="ECO:0000256" key="3">
    <source>
        <dbReference type="ARBA" id="ARBA00005712"/>
    </source>
</evidence>
<protein>
    <recommendedName>
        <fullName evidence="5 13">ATP synthase epsilon chain</fullName>
    </recommendedName>
    <alternativeName>
        <fullName evidence="12 13">ATP synthase F1 sector epsilon subunit</fullName>
    </alternativeName>
    <alternativeName>
        <fullName evidence="11 13">F-ATPase epsilon subunit</fullName>
    </alternativeName>
</protein>
<evidence type="ECO:0000256" key="1">
    <source>
        <dbReference type="ARBA" id="ARBA00003543"/>
    </source>
</evidence>
<dbReference type="Proteomes" id="UP000095401">
    <property type="component" value="Chromosome"/>
</dbReference>
<evidence type="ECO:0000256" key="4">
    <source>
        <dbReference type="ARBA" id="ARBA00011648"/>
    </source>
</evidence>
<dbReference type="GO" id="GO:0012505">
    <property type="term" value="C:endomembrane system"/>
    <property type="evidence" value="ECO:0007669"/>
    <property type="project" value="UniProtKB-SubCell"/>
</dbReference>
<evidence type="ECO:0000313" key="17">
    <source>
        <dbReference type="Proteomes" id="UP000095401"/>
    </source>
</evidence>
<evidence type="ECO:0000256" key="10">
    <source>
        <dbReference type="ARBA" id="ARBA00023310"/>
    </source>
</evidence>
<dbReference type="NCBIfam" id="TIGR01216">
    <property type="entry name" value="ATP_synt_epsi"/>
    <property type="match status" value="1"/>
</dbReference>
<dbReference type="RefSeq" id="WP_070077934.1">
    <property type="nucleotide sequence ID" value="NZ_CP017415.1"/>
</dbReference>
<keyword evidence="17" id="KW-1185">Reference proteome</keyword>
<gene>
    <name evidence="13" type="primary">atpC</name>
    <name evidence="16" type="ORF">BI364_05875</name>
</gene>
<comment type="subcellular location">
    <subcellularLocation>
        <location evidence="13">Cell membrane</location>
        <topology evidence="13">Peripheral membrane protein</topology>
    </subcellularLocation>
    <subcellularLocation>
        <location evidence="2">Endomembrane system</location>
        <topology evidence="2">Peripheral membrane protein</topology>
    </subcellularLocation>
</comment>
<dbReference type="KEGG" id="aprs:BI364_05875"/>
<reference evidence="17" key="1">
    <citation type="submission" date="2016-09" db="EMBL/GenBank/DDBJ databases">
        <title>Acidihalobacter prosperus F5.</title>
        <authorList>
            <person name="Khaleque H.N."/>
            <person name="Ramsay J.P."/>
            <person name="Kaksonen A.H."/>
            <person name="Boxall N.J."/>
            <person name="Watkin E.L.J."/>
        </authorList>
    </citation>
    <scope>NUCLEOTIDE SEQUENCE [LARGE SCALE GENOMIC DNA]</scope>
    <source>
        <strain evidence="17">F5</strain>
    </source>
</reference>
<dbReference type="GO" id="GO:0005886">
    <property type="term" value="C:plasma membrane"/>
    <property type="evidence" value="ECO:0007669"/>
    <property type="project" value="UniProtKB-SubCell"/>
</dbReference>